<sequence length="350" mass="38249">MAIAPTSQSSALRLAMAYYDDDDDDDDDNSNNNNTSNNNDSNRDSTTNDRSTGDGTTLDHAQQSEQSQPHQDHHHQDHHHHHRDDDQYGHSNAATPMDTAEQRPQRNQVVAQTESHRHDDDRDDDDDAADQVPANGPFLDTRGVVLPPIPTGPCDPALQRQIAAFIRIKQTNSGATFNQRLFASKAFRNPIIYEKLVQFCETDEYGSNLVLEAHRDRFQEDSLYEALAQQQQDFIAEKARQFHLQQQNISHVHHFGKRPGSSTATAVGASAAQTAAQQRAATSFVSAGTMQSSNTHSPQVRGKWDGPQQAPGPYIGGASATSSGAALNPAVAAAIAKITQNLPSSSQGRR</sequence>
<dbReference type="STRING" id="595528.A0A0D2WQV6"/>
<feature type="compositionally biased region" description="Polar residues" evidence="1">
    <location>
        <begin position="1"/>
        <end position="11"/>
    </location>
</feature>
<reference evidence="3" key="1">
    <citation type="submission" date="2011-02" db="EMBL/GenBank/DDBJ databases">
        <title>The Genome Sequence of Capsaspora owczarzaki ATCC 30864.</title>
        <authorList>
            <person name="Russ C."/>
            <person name="Cuomo C."/>
            <person name="Burger G."/>
            <person name="Gray M.W."/>
            <person name="Holland P.W.H."/>
            <person name="King N."/>
            <person name="Lang F.B.F."/>
            <person name="Roger A.J."/>
            <person name="Ruiz-Trillo I."/>
            <person name="Young S.K."/>
            <person name="Zeng Q."/>
            <person name="Gargeya S."/>
            <person name="Alvarado L."/>
            <person name="Berlin A."/>
            <person name="Chapman S.B."/>
            <person name="Chen Z."/>
            <person name="Freedman E."/>
            <person name="Gellesch M."/>
            <person name="Goldberg J."/>
            <person name="Griggs A."/>
            <person name="Gujja S."/>
            <person name="Heilman E."/>
            <person name="Heiman D."/>
            <person name="Howarth C."/>
            <person name="Mehta T."/>
            <person name="Neiman D."/>
            <person name="Pearson M."/>
            <person name="Roberts A."/>
            <person name="Saif S."/>
            <person name="Shea T."/>
            <person name="Shenoy N."/>
            <person name="Sisk P."/>
            <person name="Stolte C."/>
            <person name="Sykes S."/>
            <person name="White J."/>
            <person name="Yandava C."/>
            <person name="Haas B."/>
            <person name="Nusbaum C."/>
            <person name="Birren B."/>
        </authorList>
    </citation>
    <scope>NUCLEOTIDE SEQUENCE</scope>
    <source>
        <strain evidence="3">ATCC 30864</strain>
    </source>
</reference>
<dbReference type="AlphaFoldDB" id="A0A0D2WQV6"/>
<dbReference type="OMA" id="XSFSERV"/>
<name>A0A0D2WQV6_CAPO3</name>
<dbReference type="Pfam" id="PF07818">
    <property type="entry name" value="HCNGP"/>
    <property type="match status" value="1"/>
</dbReference>
<dbReference type="EMBL" id="KE346366">
    <property type="protein sequence ID" value="KJE94125.1"/>
    <property type="molecule type" value="Genomic_DNA"/>
</dbReference>
<protein>
    <submittedName>
        <fullName evidence="2">Uncharacterized protein</fullName>
    </submittedName>
</protein>
<dbReference type="PANTHER" id="PTHR13464:SF0">
    <property type="entry name" value="SAP30-BINDING PROTEIN"/>
    <property type="match status" value="1"/>
</dbReference>
<feature type="compositionally biased region" description="Low complexity" evidence="1">
    <location>
        <begin position="30"/>
        <end position="40"/>
    </location>
</feature>
<accession>A0A0D2WQV6</accession>
<gene>
    <name evidence="2" type="ORF">CAOG_004813</name>
</gene>
<evidence type="ECO:0000313" key="3">
    <source>
        <dbReference type="Proteomes" id="UP000008743"/>
    </source>
</evidence>
<organism evidence="2 3">
    <name type="scientific">Capsaspora owczarzaki (strain ATCC 30864)</name>
    <dbReference type="NCBI Taxonomy" id="595528"/>
    <lineage>
        <taxon>Eukaryota</taxon>
        <taxon>Filasterea</taxon>
        <taxon>Capsaspora</taxon>
    </lineage>
</organism>
<proteinExistence type="predicted"/>
<feature type="region of interest" description="Disordered" evidence="1">
    <location>
        <begin position="280"/>
        <end position="317"/>
    </location>
</feature>
<dbReference type="OrthoDB" id="1714508at2759"/>
<evidence type="ECO:0000313" key="2">
    <source>
        <dbReference type="EMBL" id="KJE94125.1"/>
    </source>
</evidence>
<keyword evidence="3" id="KW-1185">Reference proteome</keyword>
<feature type="region of interest" description="Disordered" evidence="1">
    <location>
        <begin position="1"/>
        <end position="143"/>
    </location>
</feature>
<dbReference type="InterPro" id="IPR012479">
    <property type="entry name" value="SAP30BP"/>
</dbReference>
<dbReference type="GO" id="GO:0006355">
    <property type="term" value="P:regulation of DNA-templated transcription"/>
    <property type="evidence" value="ECO:0007669"/>
    <property type="project" value="InterPro"/>
</dbReference>
<dbReference type="InParanoid" id="A0A0D2WQV6"/>
<feature type="compositionally biased region" description="Acidic residues" evidence="1">
    <location>
        <begin position="19"/>
        <end position="29"/>
    </location>
</feature>
<dbReference type="GO" id="GO:0005634">
    <property type="term" value="C:nucleus"/>
    <property type="evidence" value="ECO:0007669"/>
    <property type="project" value="TreeGrafter"/>
</dbReference>
<feature type="compositionally biased region" description="Polar residues" evidence="1">
    <location>
        <begin position="284"/>
        <end position="298"/>
    </location>
</feature>
<evidence type="ECO:0000256" key="1">
    <source>
        <dbReference type="SAM" id="MobiDB-lite"/>
    </source>
</evidence>
<dbReference type="PANTHER" id="PTHR13464">
    <property type="entry name" value="TRANSCRIPTIONAL REGULATOR PROTEIN HCNGP"/>
    <property type="match status" value="1"/>
</dbReference>
<feature type="compositionally biased region" description="Low complexity" evidence="1">
    <location>
        <begin position="60"/>
        <end position="69"/>
    </location>
</feature>
<dbReference type="RefSeq" id="XP_004347564.1">
    <property type="nucleotide sequence ID" value="XM_004347514.2"/>
</dbReference>
<dbReference type="Proteomes" id="UP000008743">
    <property type="component" value="Unassembled WGS sequence"/>
</dbReference>
<dbReference type="eggNOG" id="KOG2959">
    <property type="taxonomic scope" value="Eukaryota"/>
</dbReference>